<gene>
    <name evidence="2" type="ORF">CAP_0981</name>
</gene>
<organism evidence="2 3">
    <name type="scientific">Chondromyces apiculatus DSM 436</name>
    <dbReference type="NCBI Taxonomy" id="1192034"/>
    <lineage>
        <taxon>Bacteria</taxon>
        <taxon>Pseudomonadati</taxon>
        <taxon>Myxococcota</taxon>
        <taxon>Polyangia</taxon>
        <taxon>Polyangiales</taxon>
        <taxon>Polyangiaceae</taxon>
        <taxon>Chondromyces</taxon>
    </lineage>
</organism>
<evidence type="ECO:0000256" key="1">
    <source>
        <dbReference type="SAM" id="MobiDB-lite"/>
    </source>
</evidence>
<evidence type="ECO:0000313" key="3">
    <source>
        <dbReference type="Proteomes" id="UP000019678"/>
    </source>
</evidence>
<keyword evidence="3" id="KW-1185">Reference proteome</keyword>
<feature type="compositionally biased region" description="Basic and acidic residues" evidence="1">
    <location>
        <begin position="12"/>
        <end position="21"/>
    </location>
</feature>
<reference evidence="2 3" key="1">
    <citation type="submission" date="2013-05" db="EMBL/GenBank/DDBJ databases">
        <title>Genome assembly of Chondromyces apiculatus DSM 436.</title>
        <authorList>
            <person name="Sharma G."/>
            <person name="Khatri I."/>
            <person name="Kaur C."/>
            <person name="Mayilraj S."/>
            <person name="Subramanian S."/>
        </authorList>
    </citation>
    <scope>NUCLEOTIDE SEQUENCE [LARGE SCALE GENOMIC DNA]</scope>
    <source>
        <strain evidence="2 3">DSM 436</strain>
    </source>
</reference>
<name>A0A017SVF4_9BACT</name>
<protein>
    <submittedName>
        <fullName evidence="2">Uncharacterized protein</fullName>
    </submittedName>
</protein>
<dbReference type="AlphaFoldDB" id="A0A017SVF4"/>
<accession>A0A017SVF4</accession>
<dbReference type="Proteomes" id="UP000019678">
    <property type="component" value="Unassembled WGS sequence"/>
</dbReference>
<evidence type="ECO:0000313" key="2">
    <source>
        <dbReference type="EMBL" id="EYF00291.1"/>
    </source>
</evidence>
<proteinExistence type="predicted"/>
<comment type="caution">
    <text evidence="2">The sequence shown here is derived from an EMBL/GenBank/DDBJ whole genome shotgun (WGS) entry which is preliminary data.</text>
</comment>
<sequence length="82" mass="8416">MRHRGGASRAGSRAEGRREGARGCLVEEQGLADDGVSLSWSARGRGRPPGRCAAGVVAHLADMVAAPAPVVSSSRCSWGFPS</sequence>
<feature type="region of interest" description="Disordered" evidence="1">
    <location>
        <begin position="1"/>
        <end position="25"/>
    </location>
</feature>
<dbReference type="EMBL" id="ASRX01000118">
    <property type="protein sequence ID" value="EYF00291.1"/>
    <property type="molecule type" value="Genomic_DNA"/>
</dbReference>